<dbReference type="InParanoid" id="A0A4S2MIS6"/>
<evidence type="ECO:0000256" key="1">
    <source>
        <dbReference type="ARBA" id="ARBA00022741"/>
    </source>
</evidence>
<keyword evidence="2" id="KW-0067">ATP-binding</keyword>
<dbReference type="InterPro" id="IPR016135">
    <property type="entry name" value="UBQ-conjugating_enzyme/RWD"/>
</dbReference>
<reference evidence="4 5" key="1">
    <citation type="submission" date="2019-04" db="EMBL/GenBank/DDBJ databases">
        <title>Comparative genomics and transcriptomics to analyze fruiting body development in filamentous ascomycetes.</title>
        <authorList>
            <consortium name="DOE Joint Genome Institute"/>
            <person name="Lutkenhaus R."/>
            <person name="Traeger S."/>
            <person name="Breuer J."/>
            <person name="Kuo A."/>
            <person name="Lipzen A."/>
            <person name="Pangilinan J."/>
            <person name="Dilworth D."/>
            <person name="Sandor L."/>
            <person name="Poggeler S."/>
            <person name="Barry K."/>
            <person name="Grigoriev I.V."/>
            <person name="Nowrousian M."/>
        </authorList>
    </citation>
    <scope>NUCLEOTIDE SEQUENCE [LARGE SCALE GENOMIC DNA]</scope>
    <source>
        <strain evidence="4 5">CBS 389.68</strain>
    </source>
</reference>
<dbReference type="Pfam" id="PF09288">
    <property type="entry name" value="UBA_3"/>
    <property type="match status" value="1"/>
</dbReference>
<dbReference type="SUPFAM" id="SSF46934">
    <property type="entry name" value="UBA-like"/>
    <property type="match status" value="1"/>
</dbReference>
<dbReference type="PROSITE" id="PS50127">
    <property type="entry name" value="UBC_2"/>
    <property type="match status" value="1"/>
</dbReference>
<evidence type="ECO:0000259" key="3">
    <source>
        <dbReference type="PROSITE" id="PS50127"/>
    </source>
</evidence>
<dbReference type="Proteomes" id="UP000298138">
    <property type="component" value="Unassembled WGS sequence"/>
</dbReference>
<protein>
    <submittedName>
        <fullName evidence="4">UBC-like protein</fullName>
    </submittedName>
</protein>
<accession>A0A4S2MIS6</accession>
<name>A0A4S2MIS6_9PEZI</name>
<gene>
    <name evidence="4" type="ORF">EX30DRAFT_230017</name>
</gene>
<dbReference type="PANTHER" id="PTHR24068">
    <property type="entry name" value="UBIQUITIN-CONJUGATING ENZYME E2"/>
    <property type="match status" value="1"/>
</dbReference>
<feature type="domain" description="UBC core" evidence="3">
    <location>
        <begin position="1"/>
        <end position="74"/>
    </location>
</feature>
<dbReference type="InterPro" id="IPR009060">
    <property type="entry name" value="UBA-like_sf"/>
</dbReference>
<dbReference type="SUPFAM" id="SSF54495">
    <property type="entry name" value="UBC-like"/>
    <property type="match status" value="1"/>
</dbReference>
<dbReference type="STRING" id="341454.A0A4S2MIS6"/>
<keyword evidence="5" id="KW-1185">Reference proteome</keyword>
<dbReference type="Gene3D" id="3.10.110.10">
    <property type="entry name" value="Ubiquitin Conjugating Enzyme"/>
    <property type="match status" value="1"/>
</dbReference>
<proteinExistence type="predicted"/>
<dbReference type="AlphaFoldDB" id="A0A4S2MIS6"/>
<dbReference type="InterPro" id="IPR000608">
    <property type="entry name" value="UBC"/>
</dbReference>
<organism evidence="4 5">
    <name type="scientific">Ascodesmis nigricans</name>
    <dbReference type="NCBI Taxonomy" id="341454"/>
    <lineage>
        <taxon>Eukaryota</taxon>
        <taxon>Fungi</taxon>
        <taxon>Dikarya</taxon>
        <taxon>Ascomycota</taxon>
        <taxon>Pezizomycotina</taxon>
        <taxon>Pezizomycetes</taxon>
        <taxon>Pezizales</taxon>
        <taxon>Ascodesmidaceae</taxon>
        <taxon>Ascodesmis</taxon>
    </lineage>
</organism>
<dbReference type="OrthoDB" id="9993688at2759"/>
<sequence length="152" mass="16534">MLTERINQGAICLDILSKRWSPAMTLKTTLLSIQSLLATPEPADPQDAQAATELINHPEAFEAKARLWAQMYAGAGVGEGSTGPGGGNGGDGVNPAVRKWRWEYPESLVRRFVEMGFEEERVVGALRRVGVERGRGEVEEGVAGRVVDELWS</sequence>
<evidence type="ECO:0000313" key="5">
    <source>
        <dbReference type="Proteomes" id="UP000298138"/>
    </source>
</evidence>
<evidence type="ECO:0000313" key="4">
    <source>
        <dbReference type="EMBL" id="TGZ76722.1"/>
    </source>
</evidence>
<dbReference type="EMBL" id="ML220168">
    <property type="protein sequence ID" value="TGZ76722.1"/>
    <property type="molecule type" value="Genomic_DNA"/>
</dbReference>
<dbReference type="Gene3D" id="1.10.8.10">
    <property type="entry name" value="DNA helicase RuvA subunit, C-terminal domain"/>
    <property type="match status" value="1"/>
</dbReference>
<keyword evidence="1" id="KW-0547">Nucleotide-binding</keyword>
<dbReference type="Pfam" id="PF00179">
    <property type="entry name" value="UQ_con"/>
    <property type="match status" value="1"/>
</dbReference>
<dbReference type="GO" id="GO:0005524">
    <property type="term" value="F:ATP binding"/>
    <property type="evidence" value="ECO:0007669"/>
    <property type="project" value="UniProtKB-KW"/>
</dbReference>
<evidence type="ECO:0000256" key="2">
    <source>
        <dbReference type="ARBA" id="ARBA00022840"/>
    </source>
</evidence>
<dbReference type="InterPro" id="IPR015368">
    <property type="entry name" value="UBA_C_fun"/>
</dbReference>